<evidence type="ECO:0000313" key="1">
    <source>
        <dbReference type="EMBL" id="MBD8108949.1"/>
    </source>
</evidence>
<keyword evidence="2" id="KW-1185">Reference proteome</keyword>
<reference evidence="1 2" key="1">
    <citation type="journal article" date="2020" name="FEMS Microbiol. Ecol.">
        <title>Temporal dynamics of bacterial communities during seed development and maturation.</title>
        <authorList>
            <person name="Chesneau G."/>
            <person name="Torres-Cortes G."/>
            <person name="Briand M."/>
            <person name="Darrasse A."/>
            <person name="Preveaux A."/>
            <person name="Marais C."/>
            <person name="Jacques M.A."/>
            <person name="Shade A."/>
            <person name="Barret M."/>
        </authorList>
    </citation>
    <scope>NUCLEOTIDE SEQUENCE [LARGE SCALE GENOMIC DNA]</scope>
    <source>
        <strain evidence="1 2">CFBP13732</strain>
    </source>
</reference>
<comment type="caution">
    <text evidence="1">The sequence shown here is derived from an EMBL/GenBank/DDBJ whole genome shotgun (WGS) entry which is preliminary data.</text>
</comment>
<organism evidence="1 2">
    <name type="scientific">Erwinia persicina</name>
    <dbReference type="NCBI Taxonomy" id="55211"/>
    <lineage>
        <taxon>Bacteria</taxon>
        <taxon>Pseudomonadati</taxon>
        <taxon>Pseudomonadota</taxon>
        <taxon>Gammaproteobacteria</taxon>
        <taxon>Enterobacterales</taxon>
        <taxon>Erwiniaceae</taxon>
        <taxon>Erwinia</taxon>
    </lineage>
</organism>
<dbReference type="RefSeq" id="WP_191931236.1">
    <property type="nucleotide sequence ID" value="NZ_JACYNM010000028.1"/>
</dbReference>
<evidence type="ECO:0000313" key="2">
    <source>
        <dbReference type="Proteomes" id="UP000661012"/>
    </source>
</evidence>
<gene>
    <name evidence="1" type="ORF">IFT93_21495</name>
</gene>
<accession>A0ABR8ZYZ1</accession>
<proteinExistence type="predicted"/>
<sequence length="120" mass="13246">MSASDNEEFDRIMTDVIKQSVVWYRDQDFSGMNEGSRAELESLFTESDGYDPMAGLQITLNLIMIGNAWQDRRVLAIAGRVAQVSSDVKMAGGAQGKAALRQLLDEISELLKEPGFNEEG</sequence>
<protein>
    <submittedName>
        <fullName evidence="1">Uncharacterized protein</fullName>
    </submittedName>
</protein>
<name>A0ABR8ZYZ1_9GAMM</name>
<dbReference type="Proteomes" id="UP000661012">
    <property type="component" value="Unassembled WGS sequence"/>
</dbReference>
<dbReference type="EMBL" id="JACYNN010000028">
    <property type="protein sequence ID" value="MBD8108949.1"/>
    <property type="molecule type" value="Genomic_DNA"/>
</dbReference>